<evidence type="ECO:0000313" key="4">
    <source>
        <dbReference type="EMBL" id="MCT4794548.1"/>
    </source>
</evidence>
<gene>
    <name evidence="4" type="ORF">NQG31_03270</name>
</gene>
<proteinExistence type="predicted"/>
<sequence>MNANELGIQAMQQGEFEQAAKQFNAAIEAAPADPTGYVNMGTLLQAIGDHERAVVFYDKALELDNAFGAAHYAKGALAYELEQLDLAESSLRQALLAGMNDADLHFMLGLTYKAMGDFVRALPRLKEAQAQSPEDVEISFQYGLALAQNEQLDLAVEALEHTLDLDASHTDARYNLAIAYAFLGEQDKTYAELERVLELQPDHALAYDAKAKMDELLGN</sequence>
<organism evidence="4 5">
    <name type="scientific">Exiguobacterium alkaliphilum</name>
    <dbReference type="NCBI Taxonomy" id="1428684"/>
    <lineage>
        <taxon>Bacteria</taxon>
        <taxon>Bacillati</taxon>
        <taxon>Bacillota</taxon>
        <taxon>Bacilli</taxon>
        <taxon>Bacillales</taxon>
        <taxon>Bacillales Family XII. Incertae Sedis</taxon>
        <taxon>Exiguobacterium</taxon>
    </lineage>
</organism>
<dbReference type="PANTHER" id="PTHR44858">
    <property type="entry name" value="TETRATRICOPEPTIDE REPEAT PROTEIN 6"/>
    <property type="match status" value="1"/>
</dbReference>
<dbReference type="PROSITE" id="PS50005">
    <property type="entry name" value="TPR"/>
    <property type="match status" value="3"/>
</dbReference>
<keyword evidence="5" id="KW-1185">Reference proteome</keyword>
<evidence type="ECO:0000256" key="3">
    <source>
        <dbReference type="PROSITE-ProRule" id="PRU00339"/>
    </source>
</evidence>
<feature type="repeat" description="TPR" evidence="3">
    <location>
        <begin position="102"/>
        <end position="135"/>
    </location>
</feature>
<feature type="repeat" description="TPR" evidence="3">
    <location>
        <begin position="170"/>
        <end position="203"/>
    </location>
</feature>
<dbReference type="Proteomes" id="UP001206821">
    <property type="component" value="Unassembled WGS sequence"/>
</dbReference>
<name>A0ABT2KVX3_9BACL</name>
<dbReference type="EMBL" id="JANIEK010000007">
    <property type="protein sequence ID" value="MCT4794548.1"/>
    <property type="molecule type" value="Genomic_DNA"/>
</dbReference>
<dbReference type="InterPro" id="IPR019734">
    <property type="entry name" value="TPR_rpt"/>
</dbReference>
<keyword evidence="2 3" id="KW-0802">TPR repeat</keyword>
<dbReference type="InterPro" id="IPR050498">
    <property type="entry name" value="Ycf3"/>
</dbReference>
<dbReference type="PANTHER" id="PTHR44858:SF1">
    <property type="entry name" value="UDP-N-ACETYLGLUCOSAMINE--PEPTIDE N-ACETYLGLUCOSAMINYLTRANSFERASE SPINDLY-RELATED"/>
    <property type="match status" value="1"/>
</dbReference>
<feature type="repeat" description="TPR" evidence="3">
    <location>
        <begin position="34"/>
        <end position="67"/>
    </location>
</feature>
<comment type="caution">
    <text evidence="4">The sequence shown here is derived from an EMBL/GenBank/DDBJ whole genome shotgun (WGS) entry which is preliminary data.</text>
</comment>
<dbReference type="RefSeq" id="WP_034817982.1">
    <property type="nucleotide sequence ID" value="NZ_JANIEK010000007.1"/>
</dbReference>
<dbReference type="SMART" id="SM00028">
    <property type="entry name" value="TPR"/>
    <property type="match status" value="6"/>
</dbReference>
<evidence type="ECO:0000256" key="1">
    <source>
        <dbReference type="ARBA" id="ARBA00022737"/>
    </source>
</evidence>
<dbReference type="InterPro" id="IPR011990">
    <property type="entry name" value="TPR-like_helical_dom_sf"/>
</dbReference>
<dbReference type="Pfam" id="PF13432">
    <property type="entry name" value="TPR_16"/>
    <property type="match status" value="2"/>
</dbReference>
<protein>
    <submittedName>
        <fullName evidence="4">Tetratricopeptide repeat protein</fullName>
    </submittedName>
</protein>
<accession>A0ABT2KVX3</accession>
<dbReference type="Gene3D" id="1.25.40.10">
    <property type="entry name" value="Tetratricopeptide repeat domain"/>
    <property type="match status" value="2"/>
</dbReference>
<dbReference type="SUPFAM" id="SSF48452">
    <property type="entry name" value="TPR-like"/>
    <property type="match status" value="1"/>
</dbReference>
<dbReference type="Pfam" id="PF13181">
    <property type="entry name" value="TPR_8"/>
    <property type="match status" value="1"/>
</dbReference>
<evidence type="ECO:0000256" key="2">
    <source>
        <dbReference type="ARBA" id="ARBA00022803"/>
    </source>
</evidence>
<keyword evidence="1" id="KW-0677">Repeat</keyword>
<evidence type="ECO:0000313" key="5">
    <source>
        <dbReference type="Proteomes" id="UP001206821"/>
    </source>
</evidence>
<reference evidence="4 5" key="1">
    <citation type="submission" date="2022-07" db="EMBL/GenBank/DDBJ databases">
        <title>Genomic and pangenome structural analysis of the polyextremophile Exiguobacterium.</title>
        <authorList>
            <person name="Shen L."/>
        </authorList>
    </citation>
    <scope>NUCLEOTIDE SEQUENCE [LARGE SCALE GENOMIC DNA]</scope>
    <source>
        <strain evidence="4 5">12_1</strain>
    </source>
</reference>